<feature type="region of interest" description="Disordered" evidence="1">
    <location>
        <begin position="175"/>
        <end position="195"/>
    </location>
</feature>
<name>A0A835VQV5_CHLIN</name>
<reference evidence="2" key="1">
    <citation type="journal article" date="2020" name="bioRxiv">
        <title>Comparative genomics of Chlamydomonas.</title>
        <authorList>
            <person name="Craig R.J."/>
            <person name="Hasan A.R."/>
            <person name="Ness R.W."/>
            <person name="Keightley P.D."/>
        </authorList>
    </citation>
    <scope>NUCLEOTIDE SEQUENCE</scope>
    <source>
        <strain evidence="2">SAG 7.73</strain>
    </source>
</reference>
<keyword evidence="3" id="KW-1185">Reference proteome</keyword>
<feature type="compositionally biased region" description="Acidic residues" evidence="1">
    <location>
        <begin position="179"/>
        <end position="195"/>
    </location>
</feature>
<sequence>MRVCVQPRLQVENWSLYWKESMATDTQCLKPIVVELPDSTPAAAAAPDAPATAAAATAATAAALAPAAAATVADLLTAHAVAQGWPPATALVRLDGFGAPWERVLLRGRELQPQQSLAQLAAEAAAGKAAAGGGQLQGEERGAAGAAPEAGEGVDLTVMLVRVVLKADGWKIKQPGDFLESDSGEDDDDVAAAGP</sequence>
<dbReference type="AlphaFoldDB" id="A0A835VQV5"/>
<proteinExistence type="predicted"/>
<accession>A0A835VQV5</accession>
<evidence type="ECO:0000313" key="3">
    <source>
        <dbReference type="Proteomes" id="UP000650467"/>
    </source>
</evidence>
<dbReference type="EMBL" id="JAEHOC010000066">
    <property type="protein sequence ID" value="KAG2424405.1"/>
    <property type="molecule type" value="Genomic_DNA"/>
</dbReference>
<dbReference type="OrthoDB" id="544449at2759"/>
<comment type="caution">
    <text evidence="2">The sequence shown here is derived from an EMBL/GenBank/DDBJ whole genome shotgun (WGS) entry which is preliminary data.</text>
</comment>
<evidence type="ECO:0000256" key="1">
    <source>
        <dbReference type="SAM" id="MobiDB-lite"/>
    </source>
</evidence>
<protein>
    <submittedName>
        <fullName evidence="2">Uncharacterized protein</fullName>
    </submittedName>
</protein>
<evidence type="ECO:0000313" key="2">
    <source>
        <dbReference type="EMBL" id="KAG2424405.1"/>
    </source>
</evidence>
<organism evidence="2 3">
    <name type="scientific">Chlamydomonas incerta</name>
    <dbReference type="NCBI Taxonomy" id="51695"/>
    <lineage>
        <taxon>Eukaryota</taxon>
        <taxon>Viridiplantae</taxon>
        <taxon>Chlorophyta</taxon>
        <taxon>core chlorophytes</taxon>
        <taxon>Chlorophyceae</taxon>
        <taxon>CS clade</taxon>
        <taxon>Chlamydomonadales</taxon>
        <taxon>Chlamydomonadaceae</taxon>
        <taxon>Chlamydomonas</taxon>
    </lineage>
</organism>
<dbReference type="Proteomes" id="UP000650467">
    <property type="component" value="Unassembled WGS sequence"/>
</dbReference>
<gene>
    <name evidence="2" type="ORF">HXX76_014614</name>
</gene>